<proteinExistence type="predicted"/>
<keyword evidence="1" id="KW-1133">Transmembrane helix</keyword>
<dbReference type="RefSeq" id="XP_017777061.1">
    <property type="nucleotide sequence ID" value="XM_017921572.1"/>
</dbReference>
<keyword evidence="1" id="KW-0812">Transmembrane</keyword>
<dbReference type="PANTHER" id="PTHR28434">
    <property type="entry name" value="PROTEIN C3ORF33"/>
    <property type="match status" value="1"/>
</dbReference>
<dbReference type="PANTHER" id="PTHR28434:SF1">
    <property type="entry name" value="PROTEIN C3ORF33"/>
    <property type="match status" value="1"/>
</dbReference>
<protein>
    <submittedName>
        <fullName evidence="3">Uncharacterized protein LOC108563029</fullName>
    </submittedName>
</protein>
<organism evidence="2 3">
    <name type="scientific">Nicrophorus vespilloides</name>
    <name type="common">Boreal carrion beetle</name>
    <dbReference type="NCBI Taxonomy" id="110193"/>
    <lineage>
        <taxon>Eukaryota</taxon>
        <taxon>Metazoa</taxon>
        <taxon>Ecdysozoa</taxon>
        <taxon>Arthropoda</taxon>
        <taxon>Hexapoda</taxon>
        <taxon>Insecta</taxon>
        <taxon>Pterygota</taxon>
        <taxon>Neoptera</taxon>
        <taxon>Endopterygota</taxon>
        <taxon>Coleoptera</taxon>
        <taxon>Polyphaga</taxon>
        <taxon>Staphyliniformia</taxon>
        <taxon>Silphidae</taxon>
        <taxon>Nicrophorinae</taxon>
        <taxon>Nicrophorus</taxon>
    </lineage>
</organism>
<dbReference type="GeneID" id="108563029"/>
<reference evidence="3" key="1">
    <citation type="submission" date="2025-08" db="UniProtKB">
        <authorList>
            <consortium name="RefSeq"/>
        </authorList>
    </citation>
    <scope>IDENTIFICATION</scope>
    <source>
        <tissue evidence="3">Whole Larva</tissue>
    </source>
</reference>
<evidence type="ECO:0000313" key="2">
    <source>
        <dbReference type="Proteomes" id="UP000695000"/>
    </source>
</evidence>
<sequence>MEELFEKYCNLMKQSTKGTQIGVYSIAFISLGIALRRVRPFSKFKTAKQVPKLFINNGRELTGFVERIEPAGPLLMIQHKPLIQLPGMNKVALPVKVYGVNITGHGVSWLQSIVANNEVTFIPIEKNEKCVSCEIVFSQLNEKKQMKYVNVGESLVSIGFGTVQPFEAGSNITKMVYLARLRSAEKVALKRQMGFNYYVKPTKEILIKLSKRLNELIRETAKKQLDKLNVPKIALT</sequence>
<name>A0ABM1MR61_NICVS</name>
<keyword evidence="2" id="KW-1185">Reference proteome</keyword>
<feature type="transmembrane region" description="Helical" evidence="1">
    <location>
        <begin position="21"/>
        <end position="38"/>
    </location>
</feature>
<accession>A0ABM1MR61</accession>
<keyword evidence="1" id="KW-0472">Membrane</keyword>
<evidence type="ECO:0000256" key="1">
    <source>
        <dbReference type="SAM" id="Phobius"/>
    </source>
</evidence>
<dbReference type="Proteomes" id="UP000695000">
    <property type="component" value="Unplaced"/>
</dbReference>
<dbReference type="InterPro" id="IPR042421">
    <property type="entry name" value="C3orf33-like"/>
</dbReference>
<evidence type="ECO:0000313" key="3">
    <source>
        <dbReference type="RefSeq" id="XP_017777061.1"/>
    </source>
</evidence>
<gene>
    <name evidence="3" type="primary">LOC108563029</name>
</gene>